<feature type="transmembrane region" description="Helical" evidence="13">
    <location>
        <begin position="34"/>
        <end position="54"/>
    </location>
</feature>
<dbReference type="GO" id="GO:0004721">
    <property type="term" value="F:phosphoprotein phosphatase activity"/>
    <property type="evidence" value="ECO:0007669"/>
    <property type="project" value="TreeGrafter"/>
</dbReference>
<dbReference type="EMBL" id="LQWY01000045">
    <property type="protein sequence ID" value="OAH60182.1"/>
    <property type="molecule type" value="Genomic_DNA"/>
</dbReference>
<evidence type="ECO:0000313" key="15">
    <source>
        <dbReference type="EMBL" id="OAH60182.1"/>
    </source>
</evidence>
<evidence type="ECO:0000259" key="14">
    <source>
        <dbReference type="PROSITE" id="PS50109"/>
    </source>
</evidence>
<evidence type="ECO:0000256" key="10">
    <source>
        <dbReference type="ARBA" id="ARBA00022989"/>
    </source>
</evidence>
<dbReference type="Pfam" id="PF02518">
    <property type="entry name" value="HATPase_c"/>
    <property type="match status" value="1"/>
</dbReference>
<dbReference type="InterPro" id="IPR050351">
    <property type="entry name" value="BphY/WalK/GraS-like"/>
</dbReference>
<keyword evidence="10 13" id="KW-1133">Transmembrane helix</keyword>
<dbReference type="GO" id="GO:0005524">
    <property type="term" value="F:ATP binding"/>
    <property type="evidence" value="ECO:0007669"/>
    <property type="project" value="UniProtKB-KW"/>
</dbReference>
<evidence type="ECO:0000256" key="8">
    <source>
        <dbReference type="ARBA" id="ARBA00022777"/>
    </source>
</evidence>
<evidence type="ECO:0000256" key="1">
    <source>
        <dbReference type="ARBA" id="ARBA00000085"/>
    </source>
</evidence>
<keyword evidence="11" id="KW-0902">Two-component regulatory system</keyword>
<evidence type="ECO:0000313" key="16">
    <source>
        <dbReference type="Proteomes" id="UP000076935"/>
    </source>
</evidence>
<keyword evidence="4" id="KW-1003">Cell membrane</keyword>
<dbReference type="FunFam" id="3.30.565.10:FF:000057">
    <property type="entry name" value="Sensor histidine kinase"/>
    <property type="match status" value="1"/>
</dbReference>
<keyword evidence="16" id="KW-1185">Reference proteome</keyword>
<organism evidence="15 16">
    <name type="scientific">Domibacillus aminovorans</name>
    <dbReference type="NCBI Taxonomy" id="29332"/>
    <lineage>
        <taxon>Bacteria</taxon>
        <taxon>Bacillati</taxon>
        <taxon>Bacillota</taxon>
        <taxon>Bacilli</taxon>
        <taxon>Bacillales</taxon>
        <taxon>Bacillaceae</taxon>
        <taxon>Domibacillus</taxon>
    </lineage>
</organism>
<accession>A0A177L490</accession>
<dbReference type="PANTHER" id="PTHR45453:SF2">
    <property type="entry name" value="HISTIDINE KINASE"/>
    <property type="match status" value="1"/>
</dbReference>
<reference evidence="15 16" key="1">
    <citation type="submission" date="2016-01" db="EMBL/GenBank/DDBJ databases">
        <title>Investigation of taxonomic status of Bacillus aminovorans.</title>
        <authorList>
            <person name="Verma A."/>
            <person name="Pal Y."/>
            <person name="Krishnamurthi S."/>
        </authorList>
    </citation>
    <scope>NUCLEOTIDE SEQUENCE [LARGE SCALE GENOMIC DNA]</scope>
    <source>
        <strain evidence="15 16">DSM 1314</strain>
    </source>
</reference>
<gene>
    <name evidence="15" type="ORF">AWH49_03075</name>
</gene>
<dbReference type="SMART" id="SM00387">
    <property type="entry name" value="HATPase_c"/>
    <property type="match status" value="1"/>
</dbReference>
<evidence type="ECO:0000256" key="4">
    <source>
        <dbReference type="ARBA" id="ARBA00022475"/>
    </source>
</evidence>
<evidence type="ECO:0000256" key="13">
    <source>
        <dbReference type="SAM" id="Phobius"/>
    </source>
</evidence>
<feature type="transmembrane region" description="Helical" evidence="13">
    <location>
        <begin position="12"/>
        <end position="28"/>
    </location>
</feature>
<dbReference type="Proteomes" id="UP000076935">
    <property type="component" value="Unassembled WGS sequence"/>
</dbReference>
<keyword evidence="9" id="KW-0067">ATP-binding</keyword>
<evidence type="ECO:0000256" key="12">
    <source>
        <dbReference type="ARBA" id="ARBA00023136"/>
    </source>
</evidence>
<keyword evidence="7" id="KW-0547">Nucleotide-binding</keyword>
<keyword evidence="12 13" id="KW-0472">Membrane</keyword>
<evidence type="ECO:0000256" key="2">
    <source>
        <dbReference type="ARBA" id="ARBA00004651"/>
    </source>
</evidence>
<evidence type="ECO:0000256" key="6">
    <source>
        <dbReference type="ARBA" id="ARBA00022692"/>
    </source>
</evidence>
<dbReference type="SUPFAM" id="SSF55874">
    <property type="entry name" value="ATPase domain of HSP90 chaperone/DNA topoisomerase II/histidine kinase"/>
    <property type="match status" value="1"/>
</dbReference>
<dbReference type="PROSITE" id="PS50109">
    <property type="entry name" value="HIS_KIN"/>
    <property type="match status" value="1"/>
</dbReference>
<dbReference type="Gene3D" id="3.30.565.10">
    <property type="entry name" value="Histidine kinase-like ATPase, C-terminal domain"/>
    <property type="match status" value="1"/>
</dbReference>
<keyword evidence="5" id="KW-0808">Transferase</keyword>
<dbReference type="GO" id="GO:0005886">
    <property type="term" value="C:plasma membrane"/>
    <property type="evidence" value="ECO:0007669"/>
    <property type="project" value="UniProtKB-SubCell"/>
</dbReference>
<keyword evidence="6 13" id="KW-0812">Transmembrane</keyword>
<proteinExistence type="predicted"/>
<sequence length="323" mass="38147">MKLFFREQLPLIFIYFFQLFVISFVYWLDGYRDVKMTLYASLLSSVLLIGYLAFRYMTNRSFYHRLEKPLISMEDFTNEAQQTPLADGLQQLLISQFRHYRADINNYKHKLNGHIQFINQWVHQMKTPLSVIHLMIQDEDEPRCIAIGDELDRLKKGLEMVLYTARLDTFEQDFYVETIHLETVIRSVTSNQKRLFIRKRVFPSIQIDGNLTITSDEKWLSFLLTQIITNAVRYTIEENRKIYFHSYKHGADTIVEIQDEGVGIPRSDLPRVFDPYFTGENGRNFQESTGMGLYLVKQICEKLGHRIEIESTVHQGTTVRIIF</sequence>
<evidence type="ECO:0000256" key="3">
    <source>
        <dbReference type="ARBA" id="ARBA00012438"/>
    </source>
</evidence>
<protein>
    <recommendedName>
        <fullName evidence="3">histidine kinase</fullName>
        <ecNumber evidence="3">2.7.13.3</ecNumber>
    </recommendedName>
</protein>
<dbReference type="InterPro" id="IPR005467">
    <property type="entry name" value="His_kinase_dom"/>
</dbReference>
<feature type="domain" description="Histidine kinase" evidence="14">
    <location>
        <begin position="120"/>
        <end position="323"/>
    </location>
</feature>
<dbReference type="PANTHER" id="PTHR45453">
    <property type="entry name" value="PHOSPHATE REGULON SENSOR PROTEIN PHOR"/>
    <property type="match status" value="1"/>
</dbReference>
<dbReference type="PRINTS" id="PR00344">
    <property type="entry name" value="BCTRLSENSOR"/>
</dbReference>
<dbReference type="GO" id="GO:0016036">
    <property type="term" value="P:cellular response to phosphate starvation"/>
    <property type="evidence" value="ECO:0007669"/>
    <property type="project" value="TreeGrafter"/>
</dbReference>
<name>A0A177L490_9BACI</name>
<comment type="catalytic activity">
    <reaction evidence="1">
        <text>ATP + protein L-histidine = ADP + protein N-phospho-L-histidine.</text>
        <dbReference type="EC" id="2.7.13.3"/>
    </reaction>
</comment>
<dbReference type="STRING" id="29332.AWH48_14500"/>
<evidence type="ECO:0000256" key="5">
    <source>
        <dbReference type="ARBA" id="ARBA00022679"/>
    </source>
</evidence>
<dbReference type="EC" id="2.7.13.3" evidence="3"/>
<dbReference type="InterPro" id="IPR036890">
    <property type="entry name" value="HATPase_C_sf"/>
</dbReference>
<evidence type="ECO:0000256" key="7">
    <source>
        <dbReference type="ARBA" id="ARBA00022741"/>
    </source>
</evidence>
<evidence type="ECO:0000256" key="9">
    <source>
        <dbReference type="ARBA" id="ARBA00022840"/>
    </source>
</evidence>
<comment type="subcellular location">
    <subcellularLocation>
        <location evidence="2">Cell membrane</location>
        <topology evidence="2">Multi-pass membrane protein</topology>
    </subcellularLocation>
</comment>
<keyword evidence="8" id="KW-0418">Kinase</keyword>
<dbReference type="RefSeq" id="WP_063966304.1">
    <property type="nucleotide sequence ID" value="NZ_JBCNAN010000038.1"/>
</dbReference>
<dbReference type="AlphaFoldDB" id="A0A177L490"/>
<dbReference type="InterPro" id="IPR004358">
    <property type="entry name" value="Sig_transdc_His_kin-like_C"/>
</dbReference>
<evidence type="ECO:0000256" key="11">
    <source>
        <dbReference type="ARBA" id="ARBA00023012"/>
    </source>
</evidence>
<dbReference type="InterPro" id="IPR003594">
    <property type="entry name" value="HATPase_dom"/>
</dbReference>
<comment type="caution">
    <text evidence="15">The sequence shown here is derived from an EMBL/GenBank/DDBJ whole genome shotgun (WGS) entry which is preliminary data.</text>
</comment>
<dbReference type="GO" id="GO:0000155">
    <property type="term" value="F:phosphorelay sensor kinase activity"/>
    <property type="evidence" value="ECO:0007669"/>
    <property type="project" value="TreeGrafter"/>
</dbReference>